<evidence type="ECO:0008006" key="4">
    <source>
        <dbReference type="Google" id="ProtNLM"/>
    </source>
</evidence>
<dbReference type="EMBL" id="WEGI01000011">
    <property type="protein sequence ID" value="MQY29439.1"/>
    <property type="molecule type" value="Genomic_DNA"/>
</dbReference>
<feature type="chain" id="PRO_5029770205" description="Secreted protein" evidence="1">
    <location>
        <begin position="25"/>
        <end position="134"/>
    </location>
</feature>
<sequence>MRGRTLVTAGTVAATVTVLGTALAGADPGTAIPGDGLYRVGTDIAPGIYQSAGSPDPASGCFWQRLWHVAEPGDATDPNHYVVAADWTHVTPVRVLIRPTDVAFRTTNCGAWVAVPPPPASGSSGPGTPYGTEY</sequence>
<evidence type="ECO:0000256" key="1">
    <source>
        <dbReference type="SAM" id="SignalP"/>
    </source>
</evidence>
<dbReference type="RefSeq" id="WP_194290983.1">
    <property type="nucleotide sequence ID" value="NZ_WEGI01000011.1"/>
</dbReference>
<keyword evidence="3" id="KW-1185">Reference proteome</keyword>
<evidence type="ECO:0000313" key="3">
    <source>
        <dbReference type="Proteomes" id="UP000431401"/>
    </source>
</evidence>
<reference evidence="2 3" key="1">
    <citation type="submission" date="2019-10" db="EMBL/GenBank/DDBJ databases">
        <title>Nocardia macrotermitis sp. nov. and Nocardia aurantia sp. nov., isolated from the gut of fungus growing-termite Macrotermes natalensis.</title>
        <authorList>
            <person name="Benndorf R."/>
            <person name="Schwitalla J."/>
            <person name="Martin K."/>
            <person name="De Beer W."/>
            <person name="Kaster A.-K."/>
            <person name="Vollmers J."/>
            <person name="Poulsen M."/>
            <person name="Beemelmanns C."/>
        </authorList>
    </citation>
    <scope>NUCLEOTIDE SEQUENCE [LARGE SCALE GENOMIC DNA]</scope>
    <source>
        <strain evidence="2 3">RB56</strain>
    </source>
</reference>
<dbReference type="AlphaFoldDB" id="A0A7K0DUK9"/>
<dbReference type="Proteomes" id="UP000431401">
    <property type="component" value="Unassembled WGS sequence"/>
</dbReference>
<keyword evidence="1" id="KW-0732">Signal</keyword>
<proteinExistence type="predicted"/>
<name>A0A7K0DUK9_9NOCA</name>
<evidence type="ECO:0000313" key="2">
    <source>
        <dbReference type="EMBL" id="MQY29439.1"/>
    </source>
</evidence>
<protein>
    <recommendedName>
        <fullName evidence="4">Secreted protein</fullName>
    </recommendedName>
</protein>
<organism evidence="2 3">
    <name type="scientific">Nocardia aurantia</name>
    <dbReference type="NCBI Taxonomy" id="2585199"/>
    <lineage>
        <taxon>Bacteria</taxon>
        <taxon>Bacillati</taxon>
        <taxon>Actinomycetota</taxon>
        <taxon>Actinomycetes</taxon>
        <taxon>Mycobacteriales</taxon>
        <taxon>Nocardiaceae</taxon>
        <taxon>Nocardia</taxon>
    </lineage>
</organism>
<feature type="signal peptide" evidence="1">
    <location>
        <begin position="1"/>
        <end position="24"/>
    </location>
</feature>
<accession>A0A7K0DUK9</accession>
<gene>
    <name evidence="2" type="ORF">NRB56_50290</name>
</gene>
<comment type="caution">
    <text evidence="2">The sequence shown here is derived from an EMBL/GenBank/DDBJ whole genome shotgun (WGS) entry which is preliminary data.</text>
</comment>